<evidence type="ECO:0000256" key="1">
    <source>
        <dbReference type="SAM" id="MobiDB-lite"/>
    </source>
</evidence>
<sequence>SRFLGMKPCCRRLRLWAVLTGAALVCNRSRAALASAALQPGARPLGPKRLLPRLSVPLLRSTGPLAGGCRTTPEQALPEGAAANRPPTEALEAAVQPSEDRARHTAQLQPL</sequence>
<protein>
    <submittedName>
        <fullName evidence="3">Uncharacterized protein</fullName>
    </submittedName>
</protein>
<dbReference type="AlphaFoldDB" id="A0A5E4B459"/>
<evidence type="ECO:0000256" key="2">
    <source>
        <dbReference type="SAM" id="SignalP"/>
    </source>
</evidence>
<feature type="non-terminal residue" evidence="3">
    <location>
        <position position="1"/>
    </location>
</feature>
<accession>A0A5E4B459</accession>
<feature type="chain" id="PRO_5022703919" evidence="2">
    <location>
        <begin position="32"/>
        <end position="111"/>
    </location>
</feature>
<organism evidence="3 4">
    <name type="scientific">Marmota monax</name>
    <name type="common">Woodchuck</name>
    <dbReference type="NCBI Taxonomy" id="9995"/>
    <lineage>
        <taxon>Eukaryota</taxon>
        <taxon>Metazoa</taxon>
        <taxon>Chordata</taxon>
        <taxon>Craniata</taxon>
        <taxon>Vertebrata</taxon>
        <taxon>Euteleostomi</taxon>
        <taxon>Mammalia</taxon>
        <taxon>Eutheria</taxon>
        <taxon>Euarchontoglires</taxon>
        <taxon>Glires</taxon>
        <taxon>Rodentia</taxon>
        <taxon>Sciuromorpha</taxon>
        <taxon>Sciuridae</taxon>
        <taxon>Xerinae</taxon>
        <taxon>Marmotini</taxon>
        <taxon>Marmota</taxon>
    </lineage>
</organism>
<evidence type="ECO:0000313" key="3">
    <source>
        <dbReference type="EMBL" id="VTJ63529.1"/>
    </source>
</evidence>
<evidence type="ECO:0000313" key="4">
    <source>
        <dbReference type="Proteomes" id="UP000335636"/>
    </source>
</evidence>
<dbReference type="EMBL" id="CABDUW010000231">
    <property type="protein sequence ID" value="VTJ63529.1"/>
    <property type="molecule type" value="Genomic_DNA"/>
</dbReference>
<comment type="caution">
    <text evidence="3">The sequence shown here is derived from an EMBL/GenBank/DDBJ whole genome shotgun (WGS) entry which is preliminary data.</text>
</comment>
<feature type="region of interest" description="Disordered" evidence="1">
    <location>
        <begin position="62"/>
        <end position="111"/>
    </location>
</feature>
<gene>
    <name evidence="3" type="ORF">MONAX_5E029944</name>
</gene>
<feature type="non-terminal residue" evidence="3">
    <location>
        <position position="111"/>
    </location>
</feature>
<reference evidence="3" key="1">
    <citation type="submission" date="2019-04" db="EMBL/GenBank/DDBJ databases">
        <authorList>
            <person name="Alioto T."/>
            <person name="Alioto T."/>
        </authorList>
    </citation>
    <scope>NUCLEOTIDE SEQUENCE [LARGE SCALE GENOMIC DNA]</scope>
</reference>
<dbReference type="Proteomes" id="UP000335636">
    <property type="component" value="Unassembled WGS sequence"/>
</dbReference>
<proteinExistence type="predicted"/>
<feature type="signal peptide" evidence="2">
    <location>
        <begin position="1"/>
        <end position="31"/>
    </location>
</feature>
<keyword evidence="2" id="KW-0732">Signal</keyword>
<name>A0A5E4B459_MARMO</name>
<keyword evidence="4" id="KW-1185">Reference proteome</keyword>